<evidence type="ECO:0000256" key="4">
    <source>
        <dbReference type="ARBA" id="ARBA00012595"/>
    </source>
</evidence>
<keyword evidence="13" id="KW-1015">Disulfide bond</keyword>
<evidence type="ECO:0000256" key="13">
    <source>
        <dbReference type="PIRSR" id="PIRSR001024-4"/>
    </source>
</evidence>
<feature type="domain" description="Glycosyl hydrolase family 13 catalytic" evidence="16">
    <location>
        <begin position="23"/>
        <end position="369"/>
    </location>
</feature>
<dbReference type="GO" id="GO:0005509">
    <property type="term" value="F:calcium ion binding"/>
    <property type="evidence" value="ECO:0007669"/>
    <property type="project" value="InterPro"/>
</dbReference>
<evidence type="ECO:0000256" key="2">
    <source>
        <dbReference type="ARBA" id="ARBA00001913"/>
    </source>
</evidence>
<dbReference type="PANTHER" id="PTHR10357">
    <property type="entry name" value="ALPHA-AMYLASE FAMILY MEMBER"/>
    <property type="match status" value="1"/>
</dbReference>
<evidence type="ECO:0000259" key="16">
    <source>
        <dbReference type="SMART" id="SM00642"/>
    </source>
</evidence>
<dbReference type="InterPro" id="IPR013777">
    <property type="entry name" value="A-amylase-like"/>
</dbReference>
<keyword evidence="15" id="KW-1133">Transmembrane helix</keyword>
<evidence type="ECO:0000256" key="8">
    <source>
        <dbReference type="ARBA" id="ARBA00022837"/>
    </source>
</evidence>
<keyword evidence="6" id="KW-0732">Signal</keyword>
<proteinExistence type="inferred from homology"/>
<evidence type="ECO:0000256" key="7">
    <source>
        <dbReference type="ARBA" id="ARBA00022801"/>
    </source>
</evidence>
<comment type="similarity">
    <text evidence="3">Belongs to the glycosyl hydrolase 13 family.</text>
</comment>
<evidence type="ECO:0000256" key="9">
    <source>
        <dbReference type="ARBA" id="ARBA00023277"/>
    </source>
</evidence>
<evidence type="ECO:0000313" key="19">
    <source>
        <dbReference type="Proteomes" id="UP001642409"/>
    </source>
</evidence>
<feature type="site" description="Transition state stabilizer" evidence="12">
    <location>
        <position position="297"/>
    </location>
</feature>
<feature type="disulfide bond" evidence="13">
    <location>
        <begin position="152"/>
        <end position="166"/>
    </location>
</feature>
<dbReference type="SMART" id="SM00642">
    <property type="entry name" value="Aamy"/>
    <property type="match status" value="1"/>
</dbReference>
<evidence type="ECO:0000256" key="15">
    <source>
        <dbReference type="SAM" id="Phobius"/>
    </source>
</evidence>
<evidence type="ECO:0000256" key="5">
    <source>
        <dbReference type="ARBA" id="ARBA00022723"/>
    </source>
</evidence>
<keyword evidence="10" id="KW-0326">Glycosidase</keyword>
<feature type="binding site" evidence="14">
    <location>
        <position position="202"/>
    </location>
    <ligand>
        <name>substrate</name>
    </ligand>
</feature>
<comment type="caution">
    <text evidence="17">The sequence shown here is derived from an EMBL/GenBank/DDBJ whole genome shotgun (WGS) entry which is preliminary data.</text>
</comment>
<keyword evidence="19" id="KW-1185">Reference proteome</keyword>
<dbReference type="SUPFAM" id="SSF51445">
    <property type="entry name" value="(Trans)glycosidases"/>
    <property type="match status" value="1"/>
</dbReference>
<evidence type="ECO:0000256" key="11">
    <source>
        <dbReference type="PIRSR" id="PIRSR001024-1"/>
    </source>
</evidence>
<protein>
    <recommendedName>
        <fullName evidence="4">alpha-amylase</fullName>
        <ecNumber evidence="4">3.2.1.1</ecNumber>
    </recommendedName>
</protein>
<keyword evidence="15" id="KW-0812">Transmembrane</keyword>
<evidence type="ECO:0000313" key="18">
    <source>
        <dbReference type="EMBL" id="CAL6049530.1"/>
    </source>
</evidence>
<feature type="binding site" evidence="14">
    <location>
        <position position="344"/>
    </location>
    <ligand>
        <name>substrate</name>
    </ligand>
</feature>
<evidence type="ECO:0000313" key="17">
    <source>
        <dbReference type="EMBL" id="CAI9927676.1"/>
    </source>
</evidence>
<evidence type="ECO:0000256" key="3">
    <source>
        <dbReference type="ARBA" id="ARBA00008061"/>
    </source>
</evidence>
<evidence type="ECO:0000256" key="12">
    <source>
        <dbReference type="PIRSR" id="PIRSR001024-2"/>
    </source>
</evidence>
<feature type="binding site" evidence="14">
    <location>
        <position position="125"/>
    </location>
    <ligand>
        <name>substrate</name>
    </ligand>
</feature>
<accession>A0AA86NXU0</accession>
<sequence length="494" mass="58435">MFSIISILTHPAAKDFRSRRIYQLLTDRFASNDNGNCDNLGNYCGGTFNAMVSKLDYIKDLGYDAIWISPTLEQAHNASNLYHGYAIANFYATNKYFGSDQDLINLVNEAHKRDIYVIADVVYNHVGQCWGGSYDYSCITTFPKSEYYHNPCDIQDWSDQWQVQNCRLCNLPDLNQNNQFVHDELIHWAQWYQQKFNFDGFRIDTVRHINHDFWRDLRKVTPWFNIAEIFVDDFKFIKSFVSDEEVQTALNYPFYFAVDRTIGSGQSMYQLQANFHDGNDIFGDTLRDLGIFFENHDNPRFLSQHNDLKRYENAIVLMHTWTGIPILYYGCEQDMNGGNDPDNRRALWKTGYNQNSVHYKFIQILNKLRKQMPFETLNQQELFVAEDVYAFARGNRVMTVVTNRGSGNQVHYCGRQANFDFKKYQLFQNYFLYQFQLYINSMFSSVSFLFYYFFQPFGHRVNQMIDDIQRDLLQRPLYFFIQQVICGTFFRGNV</sequence>
<gene>
    <name evidence="17" type="ORF">HINF_LOCUS15321</name>
    <name evidence="18" type="ORF">HINF_LOCUS43384</name>
</gene>
<feature type="active site" description="Nucleophile" evidence="11">
    <location>
        <position position="204"/>
    </location>
</feature>
<dbReference type="Gene3D" id="3.20.20.80">
    <property type="entry name" value="Glycosidases"/>
    <property type="match status" value="1"/>
</dbReference>
<keyword evidence="15" id="KW-0472">Membrane</keyword>
<dbReference type="InterPro" id="IPR006047">
    <property type="entry name" value="GH13_cat_dom"/>
</dbReference>
<reference evidence="18 19" key="2">
    <citation type="submission" date="2024-07" db="EMBL/GenBank/DDBJ databases">
        <authorList>
            <person name="Akdeniz Z."/>
        </authorList>
    </citation>
    <scope>NUCLEOTIDE SEQUENCE [LARGE SCALE GENOMIC DNA]</scope>
</reference>
<dbReference type="Pfam" id="PF00128">
    <property type="entry name" value="Alpha-amylase"/>
    <property type="match status" value="1"/>
</dbReference>
<feature type="disulfide bond" evidence="13">
    <location>
        <begin position="37"/>
        <end position="44"/>
    </location>
</feature>
<reference evidence="17" key="1">
    <citation type="submission" date="2023-06" db="EMBL/GenBank/DDBJ databases">
        <authorList>
            <person name="Kurt Z."/>
        </authorList>
    </citation>
    <scope>NUCLEOTIDE SEQUENCE</scope>
</reference>
<evidence type="ECO:0000256" key="10">
    <source>
        <dbReference type="ARBA" id="ARBA00023295"/>
    </source>
</evidence>
<dbReference type="Proteomes" id="UP001642409">
    <property type="component" value="Unassembled WGS sequence"/>
</dbReference>
<dbReference type="EMBL" id="CATOUU010000384">
    <property type="protein sequence ID" value="CAI9927676.1"/>
    <property type="molecule type" value="Genomic_DNA"/>
</dbReference>
<dbReference type="PIRSF" id="PIRSF001024">
    <property type="entry name" value="Alph-amyl_fung"/>
    <property type="match status" value="1"/>
</dbReference>
<evidence type="ECO:0000256" key="6">
    <source>
        <dbReference type="ARBA" id="ARBA00022729"/>
    </source>
</evidence>
<dbReference type="PANTHER" id="PTHR10357:SF215">
    <property type="entry name" value="ALPHA-AMYLASE 1"/>
    <property type="match status" value="1"/>
</dbReference>
<dbReference type="GO" id="GO:0004556">
    <property type="term" value="F:alpha-amylase activity"/>
    <property type="evidence" value="ECO:0007669"/>
    <property type="project" value="UniProtKB-EC"/>
</dbReference>
<keyword evidence="8" id="KW-0106">Calcium</keyword>
<feature type="binding site" evidence="14">
    <location>
        <position position="297"/>
    </location>
    <ligand>
        <name>substrate</name>
    </ligand>
</feature>
<evidence type="ECO:0000256" key="1">
    <source>
        <dbReference type="ARBA" id="ARBA00000548"/>
    </source>
</evidence>
<dbReference type="EC" id="3.2.1.1" evidence="4"/>
<dbReference type="AlphaFoldDB" id="A0AA86NXU0"/>
<feature type="active site" description="Proton donor" evidence="11">
    <location>
        <position position="228"/>
    </location>
</feature>
<keyword evidence="5" id="KW-0479">Metal-binding</keyword>
<feature type="transmembrane region" description="Helical" evidence="15">
    <location>
        <begin position="435"/>
        <end position="454"/>
    </location>
</feature>
<name>A0AA86NXU0_9EUKA</name>
<organism evidence="17">
    <name type="scientific">Hexamita inflata</name>
    <dbReference type="NCBI Taxonomy" id="28002"/>
    <lineage>
        <taxon>Eukaryota</taxon>
        <taxon>Metamonada</taxon>
        <taxon>Diplomonadida</taxon>
        <taxon>Hexamitidae</taxon>
        <taxon>Hexamitinae</taxon>
        <taxon>Hexamita</taxon>
    </lineage>
</organism>
<evidence type="ECO:0000256" key="14">
    <source>
        <dbReference type="PIRSR" id="PIRSR001024-5"/>
    </source>
</evidence>
<keyword evidence="7" id="KW-0378">Hydrolase</keyword>
<comment type="catalytic activity">
    <reaction evidence="1">
        <text>Endohydrolysis of (1-&gt;4)-alpha-D-glucosidic linkages in polysaccharides containing three or more (1-&gt;4)-alpha-linked D-glucose units.</text>
        <dbReference type="EC" id="3.2.1.1"/>
    </reaction>
</comment>
<dbReference type="GO" id="GO:0005975">
    <property type="term" value="P:carbohydrate metabolic process"/>
    <property type="evidence" value="ECO:0007669"/>
    <property type="project" value="InterPro"/>
</dbReference>
<dbReference type="InterPro" id="IPR017853">
    <property type="entry name" value="GH"/>
</dbReference>
<keyword evidence="9" id="KW-0119">Carbohydrate metabolism</keyword>
<comment type="cofactor">
    <cofactor evidence="2">
        <name>Ca(2+)</name>
        <dbReference type="ChEBI" id="CHEBI:29108"/>
    </cofactor>
</comment>
<dbReference type="EMBL" id="CAXDID020000180">
    <property type="protein sequence ID" value="CAL6049530.1"/>
    <property type="molecule type" value="Genomic_DNA"/>
</dbReference>